<accession>A0A6A6DQR6</accession>
<evidence type="ECO:0000313" key="1">
    <source>
        <dbReference type="EMBL" id="KAF2181325.1"/>
    </source>
</evidence>
<name>A0A6A6DQR6_9PEZI</name>
<dbReference type="AlphaFoldDB" id="A0A6A6DQR6"/>
<protein>
    <submittedName>
        <fullName evidence="1">Uncharacterized protein</fullName>
    </submittedName>
</protein>
<proteinExistence type="predicted"/>
<keyword evidence="2" id="KW-1185">Reference proteome</keyword>
<reference evidence="1" key="1">
    <citation type="journal article" date="2020" name="Stud. Mycol.">
        <title>101 Dothideomycetes genomes: a test case for predicting lifestyles and emergence of pathogens.</title>
        <authorList>
            <person name="Haridas S."/>
            <person name="Albert R."/>
            <person name="Binder M."/>
            <person name="Bloem J."/>
            <person name="Labutti K."/>
            <person name="Salamov A."/>
            <person name="Andreopoulos B."/>
            <person name="Baker S."/>
            <person name="Barry K."/>
            <person name="Bills G."/>
            <person name="Bluhm B."/>
            <person name="Cannon C."/>
            <person name="Castanera R."/>
            <person name="Culley D."/>
            <person name="Daum C."/>
            <person name="Ezra D."/>
            <person name="Gonzalez J."/>
            <person name="Henrissat B."/>
            <person name="Kuo A."/>
            <person name="Liang C."/>
            <person name="Lipzen A."/>
            <person name="Lutzoni F."/>
            <person name="Magnuson J."/>
            <person name="Mondo S."/>
            <person name="Nolan M."/>
            <person name="Ohm R."/>
            <person name="Pangilinan J."/>
            <person name="Park H.-J."/>
            <person name="Ramirez L."/>
            <person name="Alfaro M."/>
            <person name="Sun H."/>
            <person name="Tritt A."/>
            <person name="Yoshinaga Y."/>
            <person name="Zwiers L.-H."/>
            <person name="Turgeon B."/>
            <person name="Goodwin S."/>
            <person name="Spatafora J."/>
            <person name="Crous P."/>
            <person name="Grigoriev I."/>
        </authorList>
    </citation>
    <scope>NUCLEOTIDE SEQUENCE</scope>
    <source>
        <strain evidence="1">CBS 207.26</strain>
    </source>
</reference>
<evidence type="ECO:0000313" key="2">
    <source>
        <dbReference type="Proteomes" id="UP000800200"/>
    </source>
</evidence>
<dbReference type="Proteomes" id="UP000800200">
    <property type="component" value="Unassembled WGS sequence"/>
</dbReference>
<gene>
    <name evidence="1" type="ORF">K469DRAFT_261821</name>
</gene>
<sequence length="154" mass="17443">MGVPSYSPRLLLTLISRHTASCQIYVSPKGFLCLGTLVNPPISGSFRFPAQYMNFGYRTHCILSYFLLCSCKCTPLSSHTLFIKLFSNIKCLRRRRRCLHVQNAPDVFYISIVNTEGSVRLLKLYPRSKESPLVCSMWAVTLTDASAYEAISYI</sequence>
<organism evidence="1 2">
    <name type="scientific">Zopfia rhizophila CBS 207.26</name>
    <dbReference type="NCBI Taxonomy" id="1314779"/>
    <lineage>
        <taxon>Eukaryota</taxon>
        <taxon>Fungi</taxon>
        <taxon>Dikarya</taxon>
        <taxon>Ascomycota</taxon>
        <taxon>Pezizomycotina</taxon>
        <taxon>Dothideomycetes</taxon>
        <taxon>Dothideomycetes incertae sedis</taxon>
        <taxon>Zopfiaceae</taxon>
        <taxon>Zopfia</taxon>
    </lineage>
</organism>
<dbReference type="EMBL" id="ML994653">
    <property type="protein sequence ID" value="KAF2181325.1"/>
    <property type="molecule type" value="Genomic_DNA"/>
</dbReference>